<evidence type="ECO:0000313" key="5">
    <source>
        <dbReference type="Proteomes" id="UP001216150"/>
    </source>
</evidence>
<feature type="compositionally biased region" description="Acidic residues" evidence="2">
    <location>
        <begin position="177"/>
        <end position="192"/>
    </location>
</feature>
<feature type="region of interest" description="Disordered" evidence="2">
    <location>
        <begin position="99"/>
        <end position="400"/>
    </location>
</feature>
<organism evidence="4 5">
    <name type="scientific">Penicillium hetheringtonii</name>
    <dbReference type="NCBI Taxonomy" id="911720"/>
    <lineage>
        <taxon>Eukaryota</taxon>
        <taxon>Fungi</taxon>
        <taxon>Dikarya</taxon>
        <taxon>Ascomycota</taxon>
        <taxon>Pezizomycotina</taxon>
        <taxon>Eurotiomycetes</taxon>
        <taxon>Eurotiomycetidae</taxon>
        <taxon>Eurotiales</taxon>
        <taxon>Aspergillaceae</taxon>
        <taxon>Penicillium</taxon>
    </lineage>
</organism>
<feature type="compositionally biased region" description="Basic and acidic residues" evidence="2">
    <location>
        <begin position="433"/>
        <end position="448"/>
    </location>
</feature>
<evidence type="ECO:0000256" key="2">
    <source>
        <dbReference type="SAM" id="MobiDB-lite"/>
    </source>
</evidence>
<dbReference type="InterPro" id="IPR023780">
    <property type="entry name" value="Chromo_domain"/>
</dbReference>
<evidence type="ECO:0000259" key="3">
    <source>
        <dbReference type="PROSITE" id="PS50013"/>
    </source>
</evidence>
<proteinExistence type="predicted"/>
<comment type="caution">
    <text evidence="4">The sequence shown here is derived from an EMBL/GenBank/DDBJ whole genome shotgun (WGS) entry which is preliminary data.</text>
</comment>
<feature type="domain" description="Chromo" evidence="3">
    <location>
        <begin position="30"/>
        <end position="72"/>
    </location>
</feature>
<dbReference type="SMART" id="SM00298">
    <property type="entry name" value="CHROMO"/>
    <property type="match status" value="1"/>
</dbReference>
<dbReference type="EMBL" id="JAQJAC010000003">
    <property type="protein sequence ID" value="KAJ5591089.1"/>
    <property type="molecule type" value="Genomic_DNA"/>
</dbReference>
<feature type="region of interest" description="Disordered" evidence="2">
    <location>
        <begin position="694"/>
        <end position="715"/>
    </location>
</feature>
<dbReference type="Gene3D" id="2.40.50.40">
    <property type="match status" value="1"/>
</dbReference>
<dbReference type="Proteomes" id="UP001216150">
    <property type="component" value="Unassembled WGS sequence"/>
</dbReference>
<dbReference type="Pfam" id="PF00385">
    <property type="entry name" value="Chromo"/>
    <property type="match status" value="1"/>
</dbReference>
<comment type="subunit">
    <text evidence="1">Component of the NuA4 histone acetyltransferase complex.</text>
</comment>
<gene>
    <name evidence="4" type="ORF">N7450_005061</name>
</gene>
<feature type="compositionally biased region" description="Low complexity" evidence="2">
    <location>
        <begin position="285"/>
        <end position="300"/>
    </location>
</feature>
<dbReference type="SUPFAM" id="SSF54160">
    <property type="entry name" value="Chromo domain-like"/>
    <property type="match status" value="1"/>
</dbReference>
<dbReference type="GO" id="GO:0006338">
    <property type="term" value="P:chromatin remodeling"/>
    <property type="evidence" value="ECO:0007669"/>
    <property type="project" value="UniProtKB-ARBA"/>
</dbReference>
<keyword evidence="5" id="KW-1185">Reference proteome</keyword>
<feature type="compositionally biased region" description="Polar residues" evidence="2">
    <location>
        <begin position="348"/>
        <end position="400"/>
    </location>
</feature>
<dbReference type="PROSITE" id="PS50013">
    <property type="entry name" value="CHROMO_2"/>
    <property type="match status" value="1"/>
</dbReference>
<feature type="compositionally biased region" description="Polar residues" evidence="2">
    <location>
        <begin position="123"/>
        <end position="134"/>
    </location>
</feature>
<feature type="compositionally biased region" description="Basic and acidic residues" evidence="2">
    <location>
        <begin position="99"/>
        <end position="109"/>
    </location>
</feature>
<protein>
    <recommendedName>
        <fullName evidence="3">Chromo domain-containing protein</fullName>
    </recommendedName>
</protein>
<dbReference type="InterPro" id="IPR000953">
    <property type="entry name" value="Chromo/chromo_shadow_dom"/>
</dbReference>
<feature type="compositionally biased region" description="Basic and acidic residues" evidence="2">
    <location>
        <begin position="474"/>
        <end position="486"/>
    </location>
</feature>
<feature type="region of interest" description="Disordered" evidence="2">
    <location>
        <begin position="1"/>
        <end position="31"/>
    </location>
</feature>
<dbReference type="AlphaFoldDB" id="A0AAD6GWX2"/>
<dbReference type="InterPro" id="IPR016197">
    <property type="entry name" value="Chromo-like_dom_sf"/>
</dbReference>
<feature type="compositionally biased region" description="Polar residues" evidence="2">
    <location>
        <begin position="11"/>
        <end position="25"/>
    </location>
</feature>
<feature type="compositionally biased region" description="Polar residues" evidence="2">
    <location>
        <begin position="236"/>
        <end position="283"/>
    </location>
</feature>
<accession>A0AAD6GWX2</accession>
<dbReference type="CDD" id="cd18966">
    <property type="entry name" value="chromodomain"/>
    <property type="match status" value="1"/>
</dbReference>
<feature type="compositionally biased region" description="Polar residues" evidence="2">
    <location>
        <begin position="141"/>
        <end position="150"/>
    </location>
</feature>
<evidence type="ECO:0000313" key="4">
    <source>
        <dbReference type="EMBL" id="KAJ5591089.1"/>
    </source>
</evidence>
<sequence length="1149" mass="128721">MPSDIEMGDADQQSENGSVTTSESSQADEYDVEEILAEKGQKKKKVYLVKWLGYPVYRSSWEPRSSFHNDAPLNDWEAKLAKIKAKQLPPFDVKAFEKDVKRRENETQARRQARRRRREAHQIENQLALKSTLFSDDEDSGPNQSDQNQMPEPPLSWGEVDKEAALFVSTDSSYSDDSSDDSFDDTSGDDSEALASTTLAHSHSPPGGSKHLRSTTELPVGSEKPTESAPRPALNVSRTTPGLNQVASKTAQNPQHTTSTPKSGTAGNPAEHQTSSRKVSTSIKVPPNRAINAPARPPVVLAGFGDMSAAPARDPSHHTNTKWYSRESRWGSDRAPNASDLQLFKPSDATSLRNPPVNASSVPTQALSEQSSDLGIIAPQSSNLTNAPSHETNETTQCQPATNTVEAISSPQMNSARINPRATGPNIGSPALHEGEDHQGSSTKDPRRSIQAPARRPALDPYRPSATQSAENRSPVDSHEPAENRNRPLAPPLSPTQRTAAAPVSPHRNSVPPRASSIGGRFKDTRIQSQGHHTNYAVRGGQSSANELISRMPVGNPGEDAVLLSKGHFWNRKEVYAHIFFGPEKHFVGQVRICGMPWEFRNKLLRMKSGPRGTLNMWFKEICNVEQYTGLCDLCPGIWGNDRSLPSVLPESEGWGSVAFTFSPVICVRLSRSTTWACTKSALACETPDSADTPFDFGESPSHTPATELHPSAPQERQLSEGPEYLFGRIPSGAHQEIYDSGFFSSQLKITIERLARLKDSSKAENFFLHFPDVEGNEEMCIMREWLKSNDMIVYTNLDPSGWNRFLRNSRCGVVVFHDSFTDFHSLRPCIGKCVLMHELFNVWSIRIHGKIQRTDSRGLRIDTHSQRLFSSGGLILISEDIFRNLKITSILVYWFFYFCREKDNQGWKLVLPPNTWKRLQRRLQDSTNDEETCLLLSIIAWIKRNNSIDVKFPYFREESLSPSRIDEVNTNIVSLPIAGYGSRSENDSPSIPRGLSQQERDMDHLAETFAGWALTKSDCFRRMFILSSVKLPTLRERWQNWGHLVLYEPDDFFKLFKIREEAIMRYVRERKPANQAINLPDHLFRLTHSIQKLLLLQQIPQPLPGPETTGNLPRNFIPPVHSNESIDFWPIFTWAVSCLLPGNQLMRG</sequence>
<feature type="region of interest" description="Disordered" evidence="2">
    <location>
        <begin position="415"/>
        <end position="531"/>
    </location>
</feature>
<name>A0AAD6GWX2_9EURO</name>
<reference evidence="4 5" key="1">
    <citation type="journal article" date="2023" name="IMA Fungus">
        <title>Comparative genomic study of the Penicillium genus elucidates a diverse pangenome and 15 lateral gene transfer events.</title>
        <authorList>
            <person name="Petersen C."/>
            <person name="Sorensen T."/>
            <person name="Nielsen M.R."/>
            <person name="Sondergaard T.E."/>
            <person name="Sorensen J.L."/>
            <person name="Fitzpatrick D.A."/>
            <person name="Frisvad J.C."/>
            <person name="Nielsen K.L."/>
        </authorList>
    </citation>
    <scope>NUCLEOTIDE SEQUENCE [LARGE SCALE GENOMIC DNA]</scope>
    <source>
        <strain evidence="4 5">IBT 29057</strain>
    </source>
</reference>
<evidence type="ECO:0000256" key="1">
    <source>
        <dbReference type="ARBA" id="ARBA00011353"/>
    </source>
</evidence>